<dbReference type="GO" id="GO:0003677">
    <property type="term" value="F:DNA binding"/>
    <property type="evidence" value="ECO:0007669"/>
    <property type="project" value="UniProtKB-UniRule"/>
</dbReference>
<dbReference type="Gene3D" id="1.10.268.10">
    <property type="entry name" value="Topoisomerase, domain 3"/>
    <property type="match status" value="1"/>
</dbReference>
<evidence type="ECO:0000256" key="5">
    <source>
        <dbReference type="ARBA" id="ARBA00023235"/>
    </source>
</evidence>
<dbReference type="GO" id="GO:0006265">
    <property type="term" value="P:DNA topological change"/>
    <property type="evidence" value="ECO:0007669"/>
    <property type="project" value="UniProtKB-UniRule"/>
</dbReference>
<evidence type="ECO:0000313" key="9">
    <source>
        <dbReference type="Proteomes" id="UP000078336"/>
    </source>
</evidence>
<dbReference type="PANTHER" id="PTHR43493:SF5">
    <property type="entry name" value="DNA GYRASE SUBUNIT A, CHLOROPLASTIC_MITOCHONDRIAL"/>
    <property type="match status" value="1"/>
</dbReference>
<evidence type="ECO:0000259" key="7">
    <source>
        <dbReference type="PROSITE" id="PS52040"/>
    </source>
</evidence>
<dbReference type="GO" id="GO:0009330">
    <property type="term" value="C:DNA topoisomerase type II (double strand cut, ATP-hydrolyzing) complex"/>
    <property type="evidence" value="ECO:0007669"/>
    <property type="project" value="TreeGrafter"/>
</dbReference>
<comment type="catalytic activity">
    <reaction evidence="1 6">
        <text>ATP-dependent breakage, passage and rejoining of double-stranded DNA.</text>
        <dbReference type="EC" id="5.6.2.2"/>
    </reaction>
</comment>
<evidence type="ECO:0000256" key="1">
    <source>
        <dbReference type="ARBA" id="ARBA00000185"/>
    </source>
</evidence>
<evidence type="ECO:0000256" key="6">
    <source>
        <dbReference type="PROSITE-ProRule" id="PRU01384"/>
    </source>
</evidence>
<keyword evidence="3 6" id="KW-0799">Topoisomerase</keyword>
<keyword evidence="4 6" id="KW-0238">DNA-binding</keyword>
<dbReference type="RefSeq" id="WP_064214309.1">
    <property type="nucleotide sequence ID" value="NZ_LUCQ01000105.1"/>
</dbReference>
<evidence type="ECO:0000256" key="4">
    <source>
        <dbReference type="ARBA" id="ARBA00023125"/>
    </source>
</evidence>
<dbReference type="Gene3D" id="3.90.199.10">
    <property type="entry name" value="Topoisomerase II, domain 5"/>
    <property type="match status" value="1"/>
</dbReference>
<dbReference type="InterPro" id="IPR035516">
    <property type="entry name" value="Gyrase/topoIV_suA_C"/>
</dbReference>
<organism evidence="8 9">
    <name type="scientific">Anoxybacillus flavithermus</name>
    <dbReference type="NCBI Taxonomy" id="33934"/>
    <lineage>
        <taxon>Bacteria</taxon>
        <taxon>Bacillati</taxon>
        <taxon>Bacillota</taxon>
        <taxon>Bacilli</taxon>
        <taxon>Bacillales</taxon>
        <taxon>Anoxybacillaceae</taxon>
        <taxon>Anoxybacillus</taxon>
    </lineage>
</organism>
<dbReference type="AlphaFoldDB" id="A0A178TAI0"/>
<feature type="active site" description="O-(5'-phospho-DNA)-tyrosine intermediate" evidence="6">
    <location>
        <position position="115"/>
    </location>
</feature>
<dbReference type="Gene3D" id="3.30.1360.40">
    <property type="match status" value="1"/>
</dbReference>
<comment type="caution">
    <text evidence="8">The sequence shown here is derived from an EMBL/GenBank/DDBJ whole genome shotgun (WGS) entry which is preliminary data.</text>
</comment>
<reference evidence="8 9" key="1">
    <citation type="submission" date="2016-03" db="EMBL/GenBank/DDBJ databases">
        <title>Spore heat resistance.</title>
        <authorList>
            <person name="Boekhorst J."/>
            <person name="Berendsen E.M."/>
            <person name="Wells-Bennik M.H."/>
            <person name="Kuipers O.P."/>
        </authorList>
    </citation>
    <scope>NUCLEOTIDE SEQUENCE [LARGE SCALE GENOMIC DNA]</scope>
    <source>
        <strain evidence="8 9">AF16</strain>
    </source>
</reference>
<dbReference type="InterPro" id="IPR050220">
    <property type="entry name" value="Type_II_DNA_Topoisomerases"/>
</dbReference>
<keyword evidence="9" id="KW-1185">Reference proteome</keyword>
<dbReference type="Proteomes" id="UP000078336">
    <property type="component" value="Unassembled WGS sequence"/>
</dbReference>
<sequence length="712" mass="81972">MIKKSVVESLKNNYMPYSAHVILHRALPELDGFKPSQRRLLYTMYKMGLLKGNRTKSANVVGQGLKLNPHGDQSLYETAIRLTKDHEALLIPYIDSKGNFGKYYSRDMQYAAMRYTEMRLEKITQELFKDIEKDTVDMIDNYDNTMKEPRLLPVTFPTILANPTQGTAVGMASNICSFNLNELIDFTINYIKNTSIKVSDYIKAPDFPTGGVIVYDEKEFEKIYETGKGSFKIRAKYEFTDNAIIIKEIPYTTKIEVVIDRIVDLVKEGKLKEIVDVNDIYGVNSSGIEITVKNNTNKELLMQKLFKLTPLEDTFSCNFNVIVDGRPKVLGVKEIIREWLKFRAKCIKRGIQYDLDKKKNKRHLLSGLKQVLLDIDKAIQIIRETKSDDEVIANLMQSFNIDQTQAEYVAEIKLRHLNKEYIIQRINEIEQLDKDIEYLQFALNDKITIAKIIIDQLEYVKKTYGQPRRTEIIYADELPSIDEKEIEIENYNVRLFVTKQGYLKKIPSVSLRGTSNIKLKDGDEITYEIDATNKSDILIFTDKQNCYKLKAYEIDGHKPSVLGEYLPSTLGLKEENIVYATATEGYDEYLIIGFENGKVAKIDLKAYETKTNRSMLKNAYTDQEKPIYFDTIKNDIDLVVVSTINKVLVFNTSMINVKSSKTTIGVQVMKSKNDSKVKIIKRLDDVQLQDVDYYRTSNAAVGKYLRKEDIIE</sequence>
<dbReference type="GO" id="GO:0005524">
    <property type="term" value="F:ATP binding"/>
    <property type="evidence" value="ECO:0007669"/>
    <property type="project" value="InterPro"/>
</dbReference>
<dbReference type="OrthoDB" id="9806486at2"/>
<feature type="domain" description="Topo IIA-type catalytic" evidence="7">
    <location>
        <begin position="26"/>
        <end position="486"/>
    </location>
</feature>
<dbReference type="PROSITE" id="PS52040">
    <property type="entry name" value="TOPO_IIA"/>
    <property type="match status" value="1"/>
</dbReference>
<dbReference type="PATRIC" id="fig|33934.7.peg.882"/>
<proteinExistence type="inferred from homology"/>
<name>A0A178TAI0_9BACL</name>
<dbReference type="Pfam" id="PF00521">
    <property type="entry name" value="DNA_topoisoIV"/>
    <property type="match status" value="1"/>
</dbReference>
<accession>A0A178TAI0</accession>
<dbReference type="PANTHER" id="PTHR43493">
    <property type="entry name" value="DNA GYRASE/TOPOISOMERASE SUBUNIT A"/>
    <property type="match status" value="1"/>
</dbReference>
<dbReference type="InterPro" id="IPR013757">
    <property type="entry name" value="Topo_IIA_A_a_sf"/>
</dbReference>
<dbReference type="Gene3D" id="2.120.10.90">
    <property type="entry name" value="DNA gyrase/topoisomerase IV, subunit A, C-terminal"/>
    <property type="match status" value="1"/>
</dbReference>
<dbReference type="SUPFAM" id="SSF56719">
    <property type="entry name" value="Type II DNA topoisomerase"/>
    <property type="match status" value="1"/>
</dbReference>
<dbReference type="InterPro" id="IPR013760">
    <property type="entry name" value="Topo_IIA-like_dom_sf"/>
</dbReference>
<keyword evidence="5 6" id="KW-0413">Isomerase</keyword>
<dbReference type="InterPro" id="IPR013758">
    <property type="entry name" value="Topo_IIA_A/C_ab"/>
</dbReference>
<dbReference type="SMART" id="SM00434">
    <property type="entry name" value="TOP4c"/>
    <property type="match status" value="1"/>
</dbReference>
<evidence type="ECO:0000256" key="3">
    <source>
        <dbReference type="ARBA" id="ARBA00023029"/>
    </source>
</evidence>
<comment type="similarity">
    <text evidence="2">Belongs to the type II topoisomerase GyrA/ParC subunit family.</text>
</comment>
<dbReference type="GO" id="GO:0034335">
    <property type="term" value="F:DNA negative supercoiling activity"/>
    <property type="evidence" value="ECO:0007669"/>
    <property type="project" value="UniProtKB-ARBA"/>
</dbReference>
<gene>
    <name evidence="8" type="ORF">TAF16_1823</name>
</gene>
<protein>
    <submittedName>
        <fullName evidence="8">DNA gyrase/topoisomerase IV subunit A</fullName>
    </submittedName>
</protein>
<dbReference type="InterPro" id="IPR002205">
    <property type="entry name" value="Topo_IIA_dom_A"/>
</dbReference>
<dbReference type="EMBL" id="LUCQ01000105">
    <property type="protein sequence ID" value="OAO78556.1"/>
    <property type="molecule type" value="Genomic_DNA"/>
</dbReference>
<evidence type="ECO:0000313" key="8">
    <source>
        <dbReference type="EMBL" id="OAO78556.1"/>
    </source>
</evidence>
<dbReference type="SUPFAM" id="SSF101904">
    <property type="entry name" value="GyrA/ParC C-terminal domain-like"/>
    <property type="match status" value="1"/>
</dbReference>
<evidence type="ECO:0000256" key="2">
    <source>
        <dbReference type="ARBA" id="ARBA00008263"/>
    </source>
</evidence>